<evidence type="ECO:0000313" key="8">
    <source>
        <dbReference type="Proteomes" id="UP001152888"/>
    </source>
</evidence>
<dbReference type="FunFam" id="3.90.470.40:FF:000003">
    <property type="entry name" value="Charybde, isoform E"/>
    <property type="match status" value="1"/>
</dbReference>
<dbReference type="GO" id="GO:0009968">
    <property type="term" value="P:negative regulation of signal transduction"/>
    <property type="evidence" value="ECO:0007669"/>
    <property type="project" value="InterPro"/>
</dbReference>
<sequence>MEAKDSSRLQAVFSKLSGVLPISREDLRHHHYPKTMSSDIIESVLSAANDTPLPQVPTNWNQNDVSNNANTCGGSVTGLTGEGGAATPGNEEVDCQSAVIVNTLAQRLETELRRAKRTHLACGEVLLPCGLLRRIARDVLSMAECEPCGVRGCRLYVSFEANTNGAVGNVAEGACIACVQWDPATAATHELFLTLRQQTGAGWQFLPQVIRNLTRGGTIIVSPAYTLSKKKLYRSYREE</sequence>
<evidence type="ECO:0000256" key="2">
    <source>
        <dbReference type="ARBA" id="ARBA00010670"/>
    </source>
</evidence>
<name>A0A9P0PG12_ACAOB</name>
<gene>
    <name evidence="7" type="ORF">ACAOBT_LOCUS15970</name>
</gene>
<evidence type="ECO:0000256" key="3">
    <source>
        <dbReference type="ARBA" id="ARBA00022473"/>
    </source>
</evidence>
<dbReference type="PANTHER" id="PTHR12478:SF16">
    <property type="entry name" value="PROTEIN CHARYBDE-RELATED"/>
    <property type="match status" value="1"/>
</dbReference>
<reference evidence="7" key="1">
    <citation type="submission" date="2022-03" db="EMBL/GenBank/DDBJ databases">
        <authorList>
            <person name="Sayadi A."/>
        </authorList>
    </citation>
    <scope>NUCLEOTIDE SEQUENCE</scope>
</reference>
<evidence type="ECO:0000313" key="7">
    <source>
        <dbReference type="EMBL" id="CAH1984213.1"/>
    </source>
</evidence>
<dbReference type="GO" id="GO:0045926">
    <property type="term" value="P:negative regulation of growth"/>
    <property type="evidence" value="ECO:0007669"/>
    <property type="project" value="UniProtKB-ARBA"/>
</dbReference>
<dbReference type="Gene3D" id="3.90.470.40">
    <property type="entry name" value="RTP801-like"/>
    <property type="match status" value="1"/>
</dbReference>
<accession>A0A9P0PG12</accession>
<keyword evidence="3" id="KW-0217">Developmental protein</keyword>
<dbReference type="InterPro" id="IPR038281">
    <property type="entry name" value="RTP801-like_C_sf"/>
</dbReference>
<keyword evidence="4" id="KW-0963">Cytoplasm</keyword>
<evidence type="ECO:0000256" key="4">
    <source>
        <dbReference type="ARBA" id="ARBA00022490"/>
    </source>
</evidence>
<keyword evidence="5" id="KW-0053">Apoptosis</keyword>
<keyword evidence="8" id="KW-1185">Reference proteome</keyword>
<dbReference type="InterPro" id="IPR012918">
    <property type="entry name" value="RTP801-like"/>
</dbReference>
<dbReference type="PANTHER" id="PTHR12478">
    <property type="entry name" value="DNA-DAMAGE-INDUCIBLE TRANSCRIPT 4 PROTEIN DDIT4"/>
    <property type="match status" value="1"/>
</dbReference>
<dbReference type="Pfam" id="PF07809">
    <property type="entry name" value="RTP801_C"/>
    <property type="match status" value="1"/>
</dbReference>
<comment type="caution">
    <text evidence="7">The sequence shown here is derived from an EMBL/GenBank/DDBJ whole genome shotgun (WGS) entry which is preliminary data.</text>
</comment>
<dbReference type="GO" id="GO:0006979">
    <property type="term" value="P:response to oxidative stress"/>
    <property type="evidence" value="ECO:0007669"/>
    <property type="project" value="UniProtKB-ARBA"/>
</dbReference>
<dbReference type="EMBL" id="CAKOFQ010006953">
    <property type="protein sequence ID" value="CAH1984213.1"/>
    <property type="molecule type" value="Genomic_DNA"/>
</dbReference>
<dbReference type="OrthoDB" id="10018535at2759"/>
<organism evidence="7 8">
    <name type="scientific">Acanthoscelides obtectus</name>
    <name type="common">Bean weevil</name>
    <name type="synonym">Bruchus obtectus</name>
    <dbReference type="NCBI Taxonomy" id="200917"/>
    <lineage>
        <taxon>Eukaryota</taxon>
        <taxon>Metazoa</taxon>
        <taxon>Ecdysozoa</taxon>
        <taxon>Arthropoda</taxon>
        <taxon>Hexapoda</taxon>
        <taxon>Insecta</taxon>
        <taxon>Pterygota</taxon>
        <taxon>Neoptera</taxon>
        <taxon>Endopterygota</taxon>
        <taxon>Coleoptera</taxon>
        <taxon>Polyphaga</taxon>
        <taxon>Cucujiformia</taxon>
        <taxon>Chrysomeloidea</taxon>
        <taxon>Chrysomelidae</taxon>
        <taxon>Bruchinae</taxon>
        <taxon>Bruchini</taxon>
        <taxon>Acanthoscelides</taxon>
    </lineage>
</organism>
<evidence type="ECO:0000256" key="1">
    <source>
        <dbReference type="ARBA" id="ARBA00004496"/>
    </source>
</evidence>
<comment type="similarity">
    <text evidence="2">Belongs to the DDIT4 family.</text>
</comment>
<dbReference type="AlphaFoldDB" id="A0A9P0PG12"/>
<dbReference type="GO" id="GO:0005737">
    <property type="term" value="C:cytoplasm"/>
    <property type="evidence" value="ECO:0007669"/>
    <property type="project" value="UniProtKB-SubCell"/>
</dbReference>
<dbReference type="GO" id="GO:0032006">
    <property type="term" value="P:regulation of TOR signaling"/>
    <property type="evidence" value="ECO:0007669"/>
    <property type="project" value="TreeGrafter"/>
</dbReference>
<evidence type="ECO:0000256" key="5">
    <source>
        <dbReference type="ARBA" id="ARBA00022703"/>
    </source>
</evidence>
<dbReference type="GO" id="GO:0006915">
    <property type="term" value="P:apoptotic process"/>
    <property type="evidence" value="ECO:0007669"/>
    <property type="project" value="UniProtKB-KW"/>
</dbReference>
<protein>
    <submittedName>
        <fullName evidence="7">Uncharacterized protein</fullName>
    </submittedName>
</protein>
<dbReference type="Proteomes" id="UP001152888">
    <property type="component" value="Unassembled WGS sequence"/>
</dbReference>
<comment type="subcellular location">
    <subcellularLocation>
        <location evidence="1">Cytoplasm</location>
    </subcellularLocation>
</comment>
<dbReference type="GO" id="GO:0008258">
    <property type="term" value="P:head involution"/>
    <property type="evidence" value="ECO:0007669"/>
    <property type="project" value="UniProtKB-ARBA"/>
</dbReference>
<evidence type="ECO:0000256" key="6">
    <source>
        <dbReference type="ARBA" id="ARBA00059352"/>
    </source>
</evidence>
<comment type="function">
    <text evidence="6">Inhibits cell growth by regulating the Tor pathway upstream of the Tsc1-Tsc2 complex and downstream of Akt1. Acts as a cell death activator during head development.</text>
</comment>
<proteinExistence type="inferred from homology"/>